<protein>
    <recommendedName>
        <fullName evidence="2">Partial AB-hydrolase lipase domain-containing protein</fullName>
    </recommendedName>
</protein>
<feature type="non-terminal residue" evidence="3">
    <location>
        <position position="381"/>
    </location>
</feature>
<organism evidence="3">
    <name type="scientific">Oppiella nova</name>
    <dbReference type="NCBI Taxonomy" id="334625"/>
    <lineage>
        <taxon>Eukaryota</taxon>
        <taxon>Metazoa</taxon>
        <taxon>Ecdysozoa</taxon>
        <taxon>Arthropoda</taxon>
        <taxon>Chelicerata</taxon>
        <taxon>Arachnida</taxon>
        <taxon>Acari</taxon>
        <taxon>Acariformes</taxon>
        <taxon>Sarcoptiformes</taxon>
        <taxon>Oribatida</taxon>
        <taxon>Brachypylina</taxon>
        <taxon>Oppioidea</taxon>
        <taxon>Oppiidae</taxon>
        <taxon>Oppiella</taxon>
    </lineage>
</organism>
<evidence type="ECO:0000313" key="3">
    <source>
        <dbReference type="EMBL" id="CAD7652486.1"/>
    </source>
</evidence>
<accession>A0A7R9QQ36</accession>
<keyword evidence="4" id="KW-1185">Reference proteome</keyword>
<evidence type="ECO:0000256" key="1">
    <source>
        <dbReference type="SAM" id="Phobius"/>
    </source>
</evidence>
<dbReference type="InterPro" id="IPR006693">
    <property type="entry name" value="AB_hydrolase_lipase"/>
</dbReference>
<feature type="transmembrane region" description="Helical" evidence="1">
    <location>
        <begin position="20"/>
        <end position="40"/>
    </location>
</feature>
<sequence length="381" mass="43152">MNYSCVESFVKLNSRKIIKYSAILTVLLAIYLAPVGDYMISGLKYLPGYYHDLDTTRTSRQRAVVQIIESRGFQSETHYITTGDGYILTVHRIVNPYLKDRSSLRPVLLQHGFQSSDKGWLITSAGKLNINGEYSETTHILKTVLLQHGFQSSDKGWLITSAGKLNINGEYSEVGREGKVGNTLPFVLATQGYDVWLANMRGNVYSLNHTVYTSKDTEFWKFSIDEMIDYDLPALIQHILTTTHKTLSPVSFLGHATTPLQFLTYFEGLYRSYPTSLLHMGKVQEVYAQLCENYFMQTICQRIFYAIMGFGEQHFDYSRVGSYLSTIPAGSGTWAGTHLLQKMIAKRPVKFNLGTEENIRRYGQSVPPEYDLSVINSTNIA</sequence>
<dbReference type="Proteomes" id="UP000728032">
    <property type="component" value="Unassembled WGS sequence"/>
</dbReference>
<feature type="domain" description="Partial AB-hydrolase lipase" evidence="2">
    <location>
        <begin position="64"/>
        <end position="122"/>
    </location>
</feature>
<keyword evidence="1" id="KW-0812">Transmembrane</keyword>
<keyword evidence="1" id="KW-0472">Membrane</keyword>
<dbReference type="AlphaFoldDB" id="A0A7R9QQ36"/>
<evidence type="ECO:0000313" key="4">
    <source>
        <dbReference type="Proteomes" id="UP000728032"/>
    </source>
</evidence>
<dbReference type="Pfam" id="PF04083">
    <property type="entry name" value="Abhydro_lipase"/>
    <property type="match status" value="1"/>
</dbReference>
<dbReference type="PANTHER" id="PTHR11005">
    <property type="entry name" value="LYSOSOMAL ACID LIPASE-RELATED"/>
    <property type="match status" value="1"/>
</dbReference>
<name>A0A7R9QQ36_9ACAR</name>
<dbReference type="Gene3D" id="3.40.50.1820">
    <property type="entry name" value="alpha/beta hydrolase"/>
    <property type="match status" value="2"/>
</dbReference>
<dbReference type="EMBL" id="CAJPVJ010005599">
    <property type="protein sequence ID" value="CAG2169673.1"/>
    <property type="molecule type" value="Genomic_DNA"/>
</dbReference>
<dbReference type="InterPro" id="IPR029058">
    <property type="entry name" value="AB_hydrolase_fold"/>
</dbReference>
<keyword evidence="1" id="KW-1133">Transmembrane helix</keyword>
<proteinExistence type="predicted"/>
<dbReference type="EMBL" id="OC920424">
    <property type="protein sequence ID" value="CAD7652486.1"/>
    <property type="molecule type" value="Genomic_DNA"/>
</dbReference>
<evidence type="ECO:0000259" key="2">
    <source>
        <dbReference type="Pfam" id="PF04083"/>
    </source>
</evidence>
<dbReference type="OrthoDB" id="6497528at2759"/>
<reference evidence="3" key="1">
    <citation type="submission" date="2020-11" db="EMBL/GenBank/DDBJ databases">
        <authorList>
            <person name="Tran Van P."/>
        </authorList>
    </citation>
    <scope>NUCLEOTIDE SEQUENCE</scope>
</reference>
<gene>
    <name evidence="3" type="ORF">ONB1V03_LOCUS9147</name>
</gene>
<dbReference type="GO" id="GO:0006629">
    <property type="term" value="P:lipid metabolic process"/>
    <property type="evidence" value="ECO:0007669"/>
    <property type="project" value="InterPro"/>
</dbReference>
<dbReference type="SUPFAM" id="SSF53474">
    <property type="entry name" value="alpha/beta-Hydrolases"/>
    <property type="match status" value="1"/>
</dbReference>